<dbReference type="InterPro" id="IPR000835">
    <property type="entry name" value="HTH_MarR-typ"/>
</dbReference>
<feature type="domain" description="HTH marR-type" evidence="4">
    <location>
        <begin position="4"/>
        <end position="139"/>
    </location>
</feature>
<reference evidence="5 6" key="1">
    <citation type="submission" date="2018-06" db="EMBL/GenBank/DDBJ databases">
        <authorList>
            <consortium name="Pathogen Informatics"/>
            <person name="Doyle S."/>
        </authorList>
    </citation>
    <scope>NUCLEOTIDE SEQUENCE [LARGE SCALE GENOMIC DNA]</scope>
    <source>
        <strain evidence="6">NCTC 11391</strain>
    </source>
</reference>
<dbReference type="GO" id="GO:0003700">
    <property type="term" value="F:DNA-binding transcription factor activity"/>
    <property type="evidence" value="ECO:0007669"/>
    <property type="project" value="InterPro"/>
</dbReference>
<dbReference type="InterPro" id="IPR036388">
    <property type="entry name" value="WH-like_DNA-bd_sf"/>
</dbReference>
<dbReference type="Gene3D" id="1.10.10.10">
    <property type="entry name" value="Winged helix-like DNA-binding domain superfamily/Winged helix DNA-binding domain"/>
    <property type="match status" value="1"/>
</dbReference>
<dbReference type="EMBL" id="UHFA01000002">
    <property type="protein sequence ID" value="SUN37019.1"/>
    <property type="molecule type" value="Genomic_DNA"/>
</dbReference>
<gene>
    <name evidence="5" type="primary">ohrR</name>
    <name evidence="5" type="ORF">NCTC11391_01873</name>
</gene>
<organism evidence="5 6">
    <name type="scientific">Streptococcus downei MFe28</name>
    <dbReference type="NCBI Taxonomy" id="764290"/>
    <lineage>
        <taxon>Bacteria</taxon>
        <taxon>Bacillati</taxon>
        <taxon>Bacillota</taxon>
        <taxon>Bacilli</taxon>
        <taxon>Lactobacillales</taxon>
        <taxon>Streptococcaceae</taxon>
        <taxon>Streptococcus</taxon>
    </lineage>
</organism>
<keyword evidence="6" id="KW-1185">Reference proteome</keyword>
<dbReference type="InterPro" id="IPR036390">
    <property type="entry name" value="WH_DNA-bd_sf"/>
</dbReference>
<keyword evidence="3" id="KW-0804">Transcription</keyword>
<dbReference type="GO" id="GO:0003677">
    <property type="term" value="F:DNA binding"/>
    <property type="evidence" value="ECO:0007669"/>
    <property type="project" value="UniProtKB-KW"/>
</dbReference>
<dbReference type="Pfam" id="PF01047">
    <property type="entry name" value="MarR"/>
    <property type="match status" value="1"/>
</dbReference>
<dbReference type="OrthoDB" id="9799747at2"/>
<dbReference type="RefSeq" id="WP_044123720.1">
    <property type="nucleotide sequence ID" value="NZ_UHFA01000002.1"/>
</dbReference>
<evidence type="ECO:0000256" key="1">
    <source>
        <dbReference type="ARBA" id="ARBA00023015"/>
    </source>
</evidence>
<dbReference type="Proteomes" id="UP000254082">
    <property type="component" value="Unassembled WGS sequence"/>
</dbReference>
<dbReference type="SMART" id="SM00347">
    <property type="entry name" value="HTH_MARR"/>
    <property type="match status" value="1"/>
</dbReference>
<name>A0A380JG30_STRDO</name>
<sequence>MIVENSWGYNLSKVAQKMDSQFAQQLEKIGLNYRDSRYYGILLAIHSYPNLTQVKLGEELNLDRTTIGQLIDQLEEKNFVARERNPKDRRQNILVLTSKGKKAVKEMWQEMRAVEMAVIANLSDNQKATFLAIAKAIRRK</sequence>
<protein>
    <submittedName>
        <fullName evidence="5">Transcriptional regulator</fullName>
    </submittedName>
</protein>
<evidence type="ECO:0000313" key="5">
    <source>
        <dbReference type="EMBL" id="SUN37019.1"/>
    </source>
</evidence>
<keyword evidence="1" id="KW-0805">Transcription regulation</keyword>
<evidence type="ECO:0000256" key="2">
    <source>
        <dbReference type="ARBA" id="ARBA00023125"/>
    </source>
</evidence>
<dbReference type="PANTHER" id="PTHR42756">
    <property type="entry name" value="TRANSCRIPTIONAL REGULATOR, MARR"/>
    <property type="match status" value="1"/>
</dbReference>
<evidence type="ECO:0000256" key="3">
    <source>
        <dbReference type="ARBA" id="ARBA00023163"/>
    </source>
</evidence>
<dbReference type="PRINTS" id="PR00598">
    <property type="entry name" value="HTHMARR"/>
</dbReference>
<dbReference type="AlphaFoldDB" id="A0A380JG30"/>
<proteinExistence type="predicted"/>
<dbReference type="PROSITE" id="PS50995">
    <property type="entry name" value="HTH_MARR_2"/>
    <property type="match status" value="1"/>
</dbReference>
<evidence type="ECO:0000259" key="4">
    <source>
        <dbReference type="PROSITE" id="PS50995"/>
    </source>
</evidence>
<evidence type="ECO:0000313" key="6">
    <source>
        <dbReference type="Proteomes" id="UP000254082"/>
    </source>
</evidence>
<keyword evidence="2" id="KW-0238">DNA-binding</keyword>
<accession>A0A380JG30</accession>
<dbReference type="SUPFAM" id="SSF46785">
    <property type="entry name" value="Winged helix' DNA-binding domain"/>
    <property type="match status" value="1"/>
</dbReference>
<dbReference type="PANTHER" id="PTHR42756:SF1">
    <property type="entry name" value="TRANSCRIPTIONAL REPRESSOR OF EMRAB OPERON"/>
    <property type="match status" value="1"/>
</dbReference>